<protein>
    <submittedName>
        <fullName evidence="2">Uncharacterized protein</fullName>
    </submittedName>
</protein>
<proteinExistence type="predicted"/>
<dbReference type="EMBL" id="HBGF01006268">
    <property type="protein sequence ID" value="CAD9095583.1"/>
    <property type="molecule type" value="Transcribed_RNA"/>
</dbReference>
<reference evidence="2" key="1">
    <citation type="submission" date="2021-01" db="EMBL/GenBank/DDBJ databases">
        <authorList>
            <person name="Corre E."/>
            <person name="Pelletier E."/>
            <person name="Niang G."/>
            <person name="Scheremetjew M."/>
            <person name="Finn R."/>
            <person name="Kale V."/>
            <person name="Holt S."/>
            <person name="Cochrane G."/>
            <person name="Meng A."/>
            <person name="Brown T."/>
            <person name="Cohen L."/>
        </authorList>
    </citation>
    <scope>NUCLEOTIDE SEQUENCE</scope>
    <source>
        <strain evidence="2">CCAP 1951/1</strain>
    </source>
</reference>
<sequence>MFLRRFSKLAKRQRHFGSSILGTDTFSASFVADLKDELANAERERRGAPSDKYINCIRKGELDHMESPEADARAKAKLDGLIGDLFDKLPEPEDPIAAALAKTPEEQQEHDHLESLKDEVRERYRRSVQRRKGESRRIDAAMAEISAGTHRLQRDGPGIESLSDFQAPESAAAKREEELKAEIEAMRARVAELERKLSASGGA</sequence>
<evidence type="ECO:0000256" key="1">
    <source>
        <dbReference type="SAM" id="MobiDB-lite"/>
    </source>
</evidence>
<gene>
    <name evidence="2" type="ORF">NDES1114_LOCUS4281</name>
</gene>
<dbReference type="AlphaFoldDB" id="A0A7S1PQ33"/>
<name>A0A7S1PQ33_NEODS</name>
<feature type="region of interest" description="Disordered" evidence="1">
    <location>
        <begin position="94"/>
        <end position="174"/>
    </location>
</feature>
<organism evidence="2">
    <name type="scientific">Neobodo designis</name>
    <name type="common">Flagellated protozoan</name>
    <name type="synonym">Bodo designis</name>
    <dbReference type="NCBI Taxonomy" id="312471"/>
    <lineage>
        <taxon>Eukaryota</taxon>
        <taxon>Discoba</taxon>
        <taxon>Euglenozoa</taxon>
        <taxon>Kinetoplastea</taxon>
        <taxon>Metakinetoplastina</taxon>
        <taxon>Neobodonida</taxon>
        <taxon>Neobodo</taxon>
    </lineage>
</organism>
<feature type="compositionally biased region" description="Basic and acidic residues" evidence="1">
    <location>
        <begin position="103"/>
        <end position="122"/>
    </location>
</feature>
<accession>A0A7S1PQ33</accession>
<evidence type="ECO:0000313" key="2">
    <source>
        <dbReference type="EMBL" id="CAD9095583.1"/>
    </source>
</evidence>